<feature type="transmembrane region" description="Helical" evidence="1">
    <location>
        <begin position="44"/>
        <end position="66"/>
    </location>
</feature>
<sequence length="92" mass="10905">MADIYIIRGGFFGWEFTIKLLYVIFGLILCIYDWKKNKRKDYFWVLLFGTMLYIGSEIMLFLFGGRVMQEKFLFGINITSMHWLTIPLMAVG</sequence>
<comment type="caution">
    <text evidence="2">The sequence shown here is derived from an EMBL/GenBank/DDBJ whole genome shotgun (WGS) entry which is preliminary data.</text>
</comment>
<feature type="non-terminal residue" evidence="2">
    <location>
        <position position="92"/>
    </location>
</feature>
<accession>X1C8X5</accession>
<organism evidence="2">
    <name type="scientific">marine sediment metagenome</name>
    <dbReference type="NCBI Taxonomy" id="412755"/>
    <lineage>
        <taxon>unclassified sequences</taxon>
        <taxon>metagenomes</taxon>
        <taxon>ecological metagenomes</taxon>
    </lineage>
</organism>
<evidence type="ECO:0000313" key="2">
    <source>
        <dbReference type="EMBL" id="GAG89747.1"/>
    </source>
</evidence>
<gene>
    <name evidence="2" type="ORF">S01H4_25236</name>
</gene>
<keyword evidence="1" id="KW-0472">Membrane</keyword>
<feature type="transmembrane region" description="Helical" evidence="1">
    <location>
        <begin position="12"/>
        <end position="32"/>
    </location>
</feature>
<evidence type="ECO:0000256" key="1">
    <source>
        <dbReference type="SAM" id="Phobius"/>
    </source>
</evidence>
<proteinExistence type="predicted"/>
<keyword evidence="1" id="KW-0812">Transmembrane</keyword>
<protein>
    <submittedName>
        <fullName evidence="2">Uncharacterized protein</fullName>
    </submittedName>
</protein>
<dbReference type="EMBL" id="BART01011981">
    <property type="protein sequence ID" value="GAG89747.1"/>
    <property type="molecule type" value="Genomic_DNA"/>
</dbReference>
<name>X1C8X5_9ZZZZ</name>
<keyword evidence="1" id="KW-1133">Transmembrane helix</keyword>
<dbReference type="AlphaFoldDB" id="X1C8X5"/>
<reference evidence="2" key="1">
    <citation type="journal article" date="2014" name="Front. Microbiol.">
        <title>High frequency of phylogenetically diverse reductive dehalogenase-homologous genes in deep subseafloor sedimentary metagenomes.</title>
        <authorList>
            <person name="Kawai M."/>
            <person name="Futagami T."/>
            <person name="Toyoda A."/>
            <person name="Takaki Y."/>
            <person name="Nishi S."/>
            <person name="Hori S."/>
            <person name="Arai W."/>
            <person name="Tsubouchi T."/>
            <person name="Morono Y."/>
            <person name="Uchiyama I."/>
            <person name="Ito T."/>
            <person name="Fujiyama A."/>
            <person name="Inagaki F."/>
            <person name="Takami H."/>
        </authorList>
    </citation>
    <scope>NUCLEOTIDE SEQUENCE</scope>
    <source>
        <strain evidence="2">Expedition CK06-06</strain>
    </source>
</reference>